<evidence type="ECO:0000313" key="2">
    <source>
        <dbReference type="EMBL" id="KKT99372.1"/>
    </source>
</evidence>
<evidence type="ECO:0000256" key="1">
    <source>
        <dbReference type="SAM" id="Phobius"/>
    </source>
</evidence>
<name>A0A837IDC1_9BACT</name>
<organism evidence="2 3">
    <name type="scientific">Candidatus Collierbacteria bacterium GW2011_GWB2_45_17</name>
    <dbReference type="NCBI Taxonomy" id="1618388"/>
    <lineage>
        <taxon>Bacteria</taxon>
        <taxon>Candidatus Collieribacteriota</taxon>
    </lineage>
</organism>
<dbReference type="Proteomes" id="UP000034078">
    <property type="component" value="Unassembled WGS sequence"/>
</dbReference>
<protein>
    <submittedName>
        <fullName evidence="2">Uncharacterized protein</fullName>
    </submittedName>
</protein>
<keyword evidence="1" id="KW-0812">Transmembrane</keyword>
<keyword evidence="1" id="KW-0472">Membrane</keyword>
<gene>
    <name evidence="2" type="ORF">UX01_C0010G0004</name>
</gene>
<keyword evidence="1" id="KW-1133">Transmembrane helix</keyword>
<sequence length="160" mass="18022">MMKTTFSISLFVLFTFASIIVPYKVVSSANTPKQIEVGPNQTYFWTSGYTLSRSLEGTFSLKSSNYFELSQGDIVKQSVYEEPTIGENSGLYWIRDYPMTGSWTVSNSSPEIFSLETSTFISTPNFFEKGLNVILGAVFGFIFWIFSVGFLAWLDKVIPD</sequence>
<reference evidence="2 3" key="1">
    <citation type="journal article" date="2015" name="Nature">
        <title>rRNA introns, odd ribosomes, and small enigmatic genomes across a large radiation of phyla.</title>
        <authorList>
            <person name="Brown C.T."/>
            <person name="Hug L.A."/>
            <person name="Thomas B.C."/>
            <person name="Sharon I."/>
            <person name="Castelle C.J."/>
            <person name="Singh A."/>
            <person name="Wilkins M.J."/>
            <person name="Williams K.H."/>
            <person name="Banfield J.F."/>
        </authorList>
    </citation>
    <scope>NUCLEOTIDE SEQUENCE [LARGE SCALE GENOMIC DNA]</scope>
</reference>
<accession>A0A837IDC1</accession>
<dbReference type="AlphaFoldDB" id="A0A837IDC1"/>
<dbReference type="EMBL" id="LCKO01000010">
    <property type="protein sequence ID" value="KKT99372.1"/>
    <property type="molecule type" value="Genomic_DNA"/>
</dbReference>
<evidence type="ECO:0000313" key="3">
    <source>
        <dbReference type="Proteomes" id="UP000034078"/>
    </source>
</evidence>
<feature type="transmembrane region" description="Helical" evidence="1">
    <location>
        <begin position="133"/>
        <end position="154"/>
    </location>
</feature>
<proteinExistence type="predicted"/>
<comment type="caution">
    <text evidence="2">The sequence shown here is derived from an EMBL/GenBank/DDBJ whole genome shotgun (WGS) entry which is preliminary data.</text>
</comment>